<gene>
    <name evidence="10" type="primary">tapC</name>
    <name evidence="10" type="ORF">PROAA_1820001</name>
</gene>
<feature type="domain" description="Type II secretion system protein GspF" evidence="9">
    <location>
        <begin position="76"/>
        <end position="199"/>
    </location>
</feature>
<feature type="transmembrane region" description="Helical" evidence="8">
    <location>
        <begin position="228"/>
        <end position="248"/>
    </location>
</feature>
<comment type="subcellular location">
    <subcellularLocation>
        <location evidence="1">Cell inner membrane</location>
        <topology evidence="1">Multi-pass membrane protein</topology>
    </subcellularLocation>
</comment>
<evidence type="ECO:0000256" key="1">
    <source>
        <dbReference type="ARBA" id="ARBA00004429"/>
    </source>
</evidence>
<feature type="transmembrane region" description="Helical" evidence="8">
    <location>
        <begin position="383"/>
        <end position="403"/>
    </location>
</feature>
<reference evidence="10 11" key="1">
    <citation type="submission" date="2016-06" db="EMBL/GenBank/DDBJ databases">
        <authorList>
            <person name="Kjaerup R.B."/>
            <person name="Dalgaard T.S."/>
            <person name="Juul-Madsen H.R."/>
        </authorList>
    </citation>
    <scope>NUCLEOTIDE SEQUENCE [LARGE SCALE GENOMIC DNA]</scope>
    <source>
        <strain evidence="10">2</strain>
    </source>
</reference>
<keyword evidence="4" id="KW-0997">Cell inner membrane</keyword>
<dbReference type="PRINTS" id="PR00812">
    <property type="entry name" value="BCTERIALGSPF"/>
</dbReference>
<evidence type="ECO:0000259" key="9">
    <source>
        <dbReference type="Pfam" id="PF00482"/>
    </source>
</evidence>
<evidence type="ECO:0000256" key="3">
    <source>
        <dbReference type="ARBA" id="ARBA00022475"/>
    </source>
</evidence>
<accession>A0A1A8XQK4</accession>
<organism evidence="10 11">
    <name type="scientific">Candidatus Propionivibrio aalborgensis</name>
    <dbReference type="NCBI Taxonomy" id="1860101"/>
    <lineage>
        <taxon>Bacteria</taxon>
        <taxon>Pseudomonadati</taxon>
        <taxon>Pseudomonadota</taxon>
        <taxon>Betaproteobacteria</taxon>
        <taxon>Rhodocyclales</taxon>
        <taxon>Rhodocyclaceae</taxon>
        <taxon>Propionivibrio</taxon>
    </lineage>
</organism>
<evidence type="ECO:0000256" key="8">
    <source>
        <dbReference type="SAM" id="Phobius"/>
    </source>
</evidence>
<dbReference type="PANTHER" id="PTHR30012:SF7">
    <property type="entry name" value="PROTEIN TRANSPORT PROTEIN HOFC HOMOLOG"/>
    <property type="match status" value="1"/>
</dbReference>
<sequence length="410" mass="44757">MATATSTTKRTQQVKEFTYIWVGKNKAGKIIRGEQRATSEAVVNATLRRQGVLVTKVSKQGFRRGGQVTEKDVALFTRQLATMMKAGVPLLQTFDIVGRGHDNPAVGKLLLDIKSDVETGSSLSQAFRKFPLHFDQLYCNLIAAGEQAGILETLLERLATYKEKMIAIKSKIKSALFYPVSIIIVAFIITAVIMIFVIPAFKEVFTSFGADLPAPTLLVMAISDFFVAYWWLIFGATGGGIFAFFYVWKRSEKLQFIMDRLLLRIPVFGSLVRKSVIARWTRTLSTMFAAGVPLVESLDSVGGAAGNIVYKIATKQIQGEVSTGTSLTTAMQNSQLFPNMVNQMVAIGEESGALDSMLGKVADFFEAEVDDAVDALSSLMEPIIMVVLGTLIGGMVIAMYLPIFKLGAVV</sequence>
<dbReference type="GO" id="GO:0015628">
    <property type="term" value="P:protein secretion by the type II secretion system"/>
    <property type="evidence" value="ECO:0007669"/>
    <property type="project" value="TreeGrafter"/>
</dbReference>
<feature type="domain" description="Type II secretion system protein GspF" evidence="9">
    <location>
        <begin position="280"/>
        <end position="402"/>
    </location>
</feature>
<dbReference type="PANTHER" id="PTHR30012">
    <property type="entry name" value="GENERAL SECRETION PATHWAY PROTEIN"/>
    <property type="match status" value="1"/>
</dbReference>
<evidence type="ECO:0000256" key="6">
    <source>
        <dbReference type="ARBA" id="ARBA00022989"/>
    </source>
</evidence>
<dbReference type="Proteomes" id="UP000199600">
    <property type="component" value="Unassembled WGS sequence"/>
</dbReference>
<dbReference type="AlphaFoldDB" id="A0A1A8XQK4"/>
<keyword evidence="5 8" id="KW-0812">Transmembrane</keyword>
<dbReference type="GO" id="GO:0005886">
    <property type="term" value="C:plasma membrane"/>
    <property type="evidence" value="ECO:0007669"/>
    <property type="project" value="UniProtKB-SubCell"/>
</dbReference>
<dbReference type="InterPro" id="IPR018076">
    <property type="entry name" value="T2SS_GspF_dom"/>
</dbReference>
<evidence type="ECO:0000256" key="2">
    <source>
        <dbReference type="ARBA" id="ARBA00005745"/>
    </source>
</evidence>
<dbReference type="Gene3D" id="1.20.81.30">
    <property type="entry name" value="Type II secretion system (T2SS), domain F"/>
    <property type="match status" value="2"/>
</dbReference>
<protein>
    <submittedName>
        <fullName evidence="10">Type IV pilus assembly protein TapC</fullName>
    </submittedName>
</protein>
<dbReference type="InterPro" id="IPR003004">
    <property type="entry name" value="GspF/PilC"/>
</dbReference>
<name>A0A1A8XQK4_9RHOO</name>
<dbReference type="FunFam" id="1.20.81.30:FF:000001">
    <property type="entry name" value="Type II secretion system protein F"/>
    <property type="match status" value="2"/>
</dbReference>
<keyword evidence="11" id="KW-1185">Reference proteome</keyword>
<evidence type="ECO:0000256" key="7">
    <source>
        <dbReference type="ARBA" id="ARBA00023136"/>
    </source>
</evidence>
<dbReference type="InterPro" id="IPR042094">
    <property type="entry name" value="T2SS_GspF_sf"/>
</dbReference>
<evidence type="ECO:0000313" key="10">
    <source>
        <dbReference type="EMBL" id="SBT06238.1"/>
    </source>
</evidence>
<proteinExistence type="inferred from homology"/>
<dbReference type="EMBL" id="FLQY01000093">
    <property type="protein sequence ID" value="SBT06238.1"/>
    <property type="molecule type" value="Genomic_DNA"/>
</dbReference>
<feature type="transmembrane region" description="Helical" evidence="8">
    <location>
        <begin position="175"/>
        <end position="198"/>
    </location>
</feature>
<evidence type="ECO:0000256" key="4">
    <source>
        <dbReference type="ARBA" id="ARBA00022519"/>
    </source>
</evidence>
<evidence type="ECO:0000313" key="11">
    <source>
        <dbReference type="Proteomes" id="UP000199600"/>
    </source>
</evidence>
<evidence type="ECO:0000256" key="5">
    <source>
        <dbReference type="ARBA" id="ARBA00022692"/>
    </source>
</evidence>
<keyword evidence="7 8" id="KW-0472">Membrane</keyword>
<dbReference type="Pfam" id="PF00482">
    <property type="entry name" value="T2SSF"/>
    <property type="match status" value="2"/>
</dbReference>
<keyword evidence="6 8" id="KW-1133">Transmembrane helix</keyword>
<comment type="similarity">
    <text evidence="2">Belongs to the GSP F family.</text>
</comment>
<keyword evidence="3" id="KW-1003">Cell membrane</keyword>
<dbReference type="RefSeq" id="WP_186410436.1">
    <property type="nucleotide sequence ID" value="NZ_FLQY01000093.1"/>
</dbReference>